<reference evidence="1 2" key="1">
    <citation type="journal article" date="2014" name="Int. J. Syst. Evol. Microbiol.">
        <title>Jeotgalibaca dankookensis gen. nov., sp. nov., a member of the family Carnobacteriaceae, isolated from seujeot (Korean traditional food).</title>
        <authorList>
            <person name="Lee D.G."/>
            <person name="Trujillo M.E."/>
            <person name="Kang H."/>
            <person name="Ahn T.Y."/>
        </authorList>
    </citation>
    <scope>NUCLEOTIDE SEQUENCE [LARGE SCALE GENOMIC DNA]</scope>
    <source>
        <strain evidence="1 2">EX-07</strain>
    </source>
</reference>
<name>A0A1S6ILV1_9LACT</name>
<dbReference type="KEGG" id="jda:BW727_100114"/>
<evidence type="ECO:0000313" key="2">
    <source>
        <dbReference type="Proteomes" id="UP000188993"/>
    </source>
</evidence>
<accession>A0A1S6ILV1</accession>
<dbReference type="STRING" id="708126.BW727_100114"/>
<organism evidence="1 2">
    <name type="scientific">Jeotgalibaca dankookensis</name>
    <dbReference type="NCBI Taxonomy" id="708126"/>
    <lineage>
        <taxon>Bacteria</taxon>
        <taxon>Bacillati</taxon>
        <taxon>Bacillota</taxon>
        <taxon>Bacilli</taxon>
        <taxon>Lactobacillales</taxon>
        <taxon>Carnobacteriaceae</taxon>
        <taxon>Jeotgalibaca</taxon>
    </lineage>
</organism>
<dbReference type="AlphaFoldDB" id="A0A1S6ILV1"/>
<gene>
    <name evidence="1" type="ORF">BW727_100114</name>
</gene>
<protein>
    <submittedName>
        <fullName evidence="1">Uncharacterized protein</fullName>
    </submittedName>
</protein>
<keyword evidence="2" id="KW-1185">Reference proteome</keyword>
<sequence>MNCANCGNDDQEWLCDEGDTVYCQKCYHRTLLSTGELDEIECKYCHNMRDRTAYYCRHCNMDQ</sequence>
<dbReference type="Proteomes" id="UP000188993">
    <property type="component" value="Chromosome"/>
</dbReference>
<dbReference type="EMBL" id="CP019728">
    <property type="protein sequence ID" value="AQS52524.1"/>
    <property type="molecule type" value="Genomic_DNA"/>
</dbReference>
<evidence type="ECO:0000313" key="1">
    <source>
        <dbReference type="EMBL" id="AQS52524.1"/>
    </source>
</evidence>
<proteinExistence type="predicted"/>